<evidence type="ECO:0000256" key="1">
    <source>
        <dbReference type="SAM" id="MobiDB-lite"/>
    </source>
</evidence>
<dbReference type="EMBL" id="CZPT02001527">
    <property type="protein sequence ID" value="SCU70876.1"/>
    <property type="molecule type" value="Genomic_DNA"/>
</dbReference>
<dbReference type="Proteomes" id="UP000195570">
    <property type="component" value="Unassembled WGS sequence"/>
</dbReference>
<feature type="region of interest" description="Disordered" evidence="1">
    <location>
        <begin position="303"/>
        <end position="335"/>
    </location>
</feature>
<feature type="region of interest" description="Disordered" evidence="1">
    <location>
        <begin position="19"/>
        <end position="129"/>
    </location>
</feature>
<feature type="compositionally biased region" description="Polar residues" evidence="1">
    <location>
        <begin position="120"/>
        <end position="129"/>
    </location>
</feature>
<sequence>MSILVNRRSVSIDYKDDNDTRYIDEWGGDGGRFSRTRSGTQKFGRASTRRASVPNPTPLRKERVARAPPSPREEPTPLRKHARRSDPAAFSHLLLPTTASKARAQSKYVERKNGHGGEPSTGSRSVSPVATNAGSRLYALAMAQLKHIAEKRAESERKLKEQEDKLTFKPKITSTSRLLCAGGYRPPHECYKEVQSRAIEKRRMREQVILMKSDSDCTFRPTLTANSMTLADKLRKDDPFTDVGDRLCFEGGCRLVRQQLRRQIIQQREERRVISGFSISPRRADRLVRRLYNWQKECDRKKDAAAKEPLLPSGRTTVSGRRRLSSRGSSSSRRR</sequence>
<organism evidence="2 3">
    <name type="scientific">Trypanosoma equiperdum</name>
    <dbReference type="NCBI Taxonomy" id="5694"/>
    <lineage>
        <taxon>Eukaryota</taxon>
        <taxon>Discoba</taxon>
        <taxon>Euglenozoa</taxon>
        <taxon>Kinetoplastea</taxon>
        <taxon>Metakinetoplastina</taxon>
        <taxon>Trypanosomatida</taxon>
        <taxon>Trypanosomatidae</taxon>
        <taxon>Trypanosoma</taxon>
    </lineage>
</organism>
<protein>
    <submittedName>
        <fullName evidence="2">Uncharacterized protein</fullName>
    </submittedName>
</protein>
<feature type="compositionally biased region" description="Low complexity" evidence="1">
    <location>
        <begin position="326"/>
        <end position="335"/>
    </location>
</feature>
<keyword evidence="3" id="KW-1185">Reference proteome</keyword>
<feature type="compositionally biased region" description="Basic and acidic residues" evidence="1">
    <location>
        <begin position="59"/>
        <end position="77"/>
    </location>
</feature>
<dbReference type="AlphaFoldDB" id="A0A1G4IER8"/>
<evidence type="ECO:0000313" key="3">
    <source>
        <dbReference type="Proteomes" id="UP000195570"/>
    </source>
</evidence>
<accession>A0A1G4IER8</accession>
<dbReference type="VEuPathDB" id="TriTrypDB:TEOVI_000245100"/>
<evidence type="ECO:0000313" key="2">
    <source>
        <dbReference type="EMBL" id="SCU70876.1"/>
    </source>
</evidence>
<comment type="caution">
    <text evidence="2">The sequence shown here is derived from an EMBL/GenBank/DDBJ whole genome shotgun (WGS) entry which is preliminary data.</text>
</comment>
<dbReference type="GeneID" id="92376391"/>
<proteinExistence type="predicted"/>
<dbReference type="RefSeq" id="XP_067081629.1">
    <property type="nucleotide sequence ID" value="XM_067225528.1"/>
</dbReference>
<gene>
    <name evidence="2" type="ORF">TEOVI_000245100</name>
</gene>
<reference evidence="2" key="1">
    <citation type="submission" date="2016-09" db="EMBL/GenBank/DDBJ databases">
        <authorList>
            <person name="Hebert L."/>
            <person name="Moumen B."/>
        </authorList>
    </citation>
    <scope>NUCLEOTIDE SEQUENCE [LARGE SCALE GENOMIC DNA]</scope>
    <source>
        <strain evidence="2">OVI</strain>
    </source>
</reference>
<name>A0A1G4IER8_TRYEQ</name>